<dbReference type="EMBL" id="JAVIZJ010000001">
    <property type="protein sequence ID" value="MDR6208473.1"/>
    <property type="molecule type" value="Genomic_DNA"/>
</dbReference>
<gene>
    <name evidence="1" type="ORF">QE364_000161</name>
</gene>
<proteinExistence type="predicted"/>
<organism evidence="1 2">
    <name type="scientific">Nocardioides zeae</name>
    <dbReference type="NCBI Taxonomy" id="1457234"/>
    <lineage>
        <taxon>Bacteria</taxon>
        <taxon>Bacillati</taxon>
        <taxon>Actinomycetota</taxon>
        <taxon>Actinomycetes</taxon>
        <taxon>Propionibacteriales</taxon>
        <taxon>Nocardioidaceae</taxon>
        <taxon>Nocardioides</taxon>
    </lineage>
</organism>
<reference evidence="1" key="1">
    <citation type="submission" date="2023-08" db="EMBL/GenBank/DDBJ databases">
        <title>Functional and genomic diversity of the sorghum phyllosphere microbiome.</title>
        <authorList>
            <person name="Shade A."/>
        </authorList>
    </citation>
    <scope>NUCLEOTIDE SEQUENCE</scope>
    <source>
        <strain evidence="1">SORGH_AS_0885</strain>
    </source>
</reference>
<name>A0ACC6ICM1_9ACTN</name>
<evidence type="ECO:0000313" key="1">
    <source>
        <dbReference type="EMBL" id="MDR6208473.1"/>
    </source>
</evidence>
<comment type="caution">
    <text evidence="1">The sequence shown here is derived from an EMBL/GenBank/DDBJ whole genome shotgun (WGS) entry which is preliminary data.</text>
</comment>
<protein>
    <submittedName>
        <fullName evidence="1">Uncharacterized protein</fullName>
    </submittedName>
</protein>
<keyword evidence="2" id="KW-1185">Reference proteome</keyword>
<accession>A0ACC6ICM1</accession>
<sequence length="229" mass="23968">MGDVTTARRIGGLVLYVVGCALVAGATAPVVAAADRGDLPLWGLVLAVALLAAAVALLALLAGRLAGWWLTSNAMNPYGLPEHLGLARAGGAFFVVMISLMQPLVALDVSSRTRWVVGGLLVAVASVFAGFAWPAGRAQRRRVRDARRQRGYRLGEQPWSWGMHATFAVVFAVVGVSNLGATLTADGWDAWVFAVGAALGLGFGAGVGWSAVQKWRREHRGVTRAGRAA</sequence>
<dbReference type="Proteomes" id="UP001261666">
    <property type="component" value="Unassembled WGS sequence"/>
</dbReference>
<evidence type="ECO:0000313" key="2">
    <source>
        <dbReference type="Proteomes" id="UP001261666"/>
    </source>
</evidence>